<reference evidence="3 4" key="2">
    <citation type="submission" date="2008-11" db="EMBL/GenBank/DDBJ databases">
        <authorList>
            <person name="Fulton L."/>
            <person name="Clifton S."/>
            <person name="Fulton B."/>
            <person name="Xu J."/>
            <person name="Minx P."/>
            <person name="Pepin K.H."/>
            <person name="Johnson M."/>
            <person name="Bhonagiri V."/>
            <person name="Nash W.E."/>
            <person name="Mardis E.R."/>
            <person name="Wilson R.K."/>
        </authorList>
    </citation>
    <scope>NUCLEOTIDE SEQUENCE [LARGE SCALE GENOMIC DNA]</scope>
    <source>
        <strain evidence="3 4">ATCC 43243</strain>
    </source>
</reference>
<feature type="region of interest" description="Disordered" evidence="1">
    <location>
        <begin position="224"/>
        <end position="254"/>
    </location>
</feature>
<sequence>MFNWEKVFARRNWENKPSQKTPLSASNLNSGDYAINELDNRVIALNTAKFDRTDAQGLFKDVSLDKKTGVITFTLVNGSTKTLDTLLEKIAVNFAFDEETQQLVITLDDGTVKKIDMSALITQYEFLDSDTIAFVLEGGKVKAIVKEGSISEKHLRTDYLAEIKVQSAGAASSAASAASSANDADYDAKLAQSYSVGGSGIRENEDEDNARFYKEQAALSATEAIQSASGAAESEEKSALNAGRAESSATDAITGKKEAAQSALSAAEAAQSAAGAAAGAKSEAEAAAVSAKAAENAKAEASESAAGAKESKGSSESAALLSQSYAVGGTGSREGENTDCAKYYYEHTKEISGADNYLLKSQVGAALGVAGLDENGFVPASQLPSFVDDVIEGQYINSTEFVGTDGVVIVPESGKVYVDVSAGNITSGRTYRWSGTRYVVIGSDLALGETSSTAFRGDYGKVAYDHSRQTGNPHGTTAADVGLGNVPNVATNEQRPTFTQADSRANIVSNEKMTTIFGKIAKWFNDLKNVAFTGSYKDLIDKPSVDTALSTASTNAVQNKAVASIVYGDEISTNDDWDNITIGYHVVNGGSQYPWSADKHAPVGAWGWGYVIAWVYGTCGYQIYITASSRKMYIRSRYGSNWTGWGEYDKIDAAFDGAIDVSAYTSASPYTTQSDGYLTMTINGYAGQYLQMSMRDKNGTEVDEIIFPDGSNGYGCSRNVYVPKGMRVYKKAGNLVTGGISSAVFRPFNRT</sequence>
<keyword evidence="2" id="KW-0812">Transmembrane</keyword>
<dbReference type="eggNOG" id="ENOG503204Y">
    <property type="taxonomic scope" value="Bacteria"/>
</dbReference>
<name>B7AR31_9FIRM</name>
<organism evidence="3 4">
    <name type="scientific">[Bacteroides] pectinophilus ATCC 43243</name>
    <dbReference type="NCBI Taxonomy" id="483218"/>
    <lineage>
        <taxon>Bacteria</taxon>
        <taxon>Bacillati</taxon>
        <taxon>Bacillota</taxon>
        <taxon>Clostridia</taxon>
        <taxon>Eubacteriales</taxon>
    </lineage>
</organism>
<keyword evidence="4" id="KW-1185">Reference proteome</keyword>
<accession>B7AR31</accession>
<dbReference type="HOGENOM" id="CLU_370356_0_0_9"/>
<proteinExistence type="predicted"/>
<keyword evidence="2" id="KW-1133">Transmembrane helix</keyword>
<dbReference type="STRING" id="483218.BACPEC_01141"/>
<reference evidence="3 4" key="1">
    <citation type="submission" date="2008-11" db="EMBL/GenBank/DDBJ databases">
        <title>Draft genome sequence of Bacteroides pectinophilus (ATCC 43243).</title>
        <authorList>
            <person name="Sudarsanam P."/>
            <person name="Ley R."/>
            <person name="Guruge J."/>
            <person name="Turnbaugh P.J."/>
            <person name="Mahowald M."/>
            <person name="Liep D."/>
            <person name="Gordon J."/>
        </authorList>
    </citation>
    <scope>NUCLEOTIDE SEQUENCE [LARGE SCALE GENOMIC DNA]</scope>
    <source>
        <strain evidence="3 4">ATCC 43243</strain>
    </source>
</reference>
<feature type="transmembrane region" description="Helical" evidence="2">
    <location>
        <begin position="606"/>
        <end position="627"/>
    </location>
</feature>
<dbReference type="CDD" id="cd19958">
    <property type="entry name" value="pyocin_knob"/>
    <property type="match status" value="1"/>
</dbReference>
<dbReference type="EMBL" id="ABVQ01000035">
    <property type="protein sequence ID" value="EEC58153.1"/>
    <property type="molecule type" value="Genomic_DNA"/>
</dbReference>
<evidence type="ECO:0000256" key="1">
    <source>
        <dbReference type="SAM" id="MobiDB-lite"/>
    </source>
</evidence>
<evidence type="ECO:0000256" key="2">
    <source>
        <dbReference type="SAM" id="Phobius"/>
    </source>
</evidence>
<comment type="caution">
    <text evidence="3">The sequence shown here is derived from an EMBL/GenBank/DDBJ whole genome shotgun (WGS) entry which is preliminary data.</text>
</comment>
<keyword evidence="2" id="KW-0472">Membrane</keyword>
<dbReference type="AlphaFoldDB" id="B7AR31"/>
<gene>
    <name evidence="3" type="ORF">BACPEC_01141</name>
</gene>
<protein>
    <recommendedName>
        <fullName evidence="5">BppU N-terminal domain-containing protein</fullName>
    </recommendedName>
</protein>
<evidence type="ECO:0000313" key="3">
    <source>
        <dbReference type="EMBL" id="EEC58153.1"/>
    </source>
</evidence>
<evidence type="ECO:0000313" key="4">
    <source>
        <dbReference type="Proteomes" id="UP000003136"/>
    </source>
</evidence>
<dbReference type="Proteomes" id="UP000003136">
    <property type="component" value="Unassembled WGS sequence"/>
</dbReference>
<evidence type="ECO:0008006" key="5">
    <source>
        <dbReference type="Google" id="ProtNLM"/>
    </source>
</evidence>